<gene>
    <name evidence="4" type="ORF">TIFTF001_028023</name>
</gene>
<dbReference type="InterPro" id="IPR052215">
    <property type="entry name" value="Plant_ABCG"/>
</dbReference>
<evidence type="ECO:0000259" key="3">
    <source>
        <dbReference type="Pfam" id="PF00005"/>
    </source>
</evidence>
<comment type="caution">
    <text evidence="4">The sequence shown here is derived from an EMBL/GenBank/DDBJ whole genome shotgun (WGS) entry which is preliminary data.</text>
</comment>
<dbReference type="SUPFAM" id="SSF52540">
    <property type="entry name" value="P-loop containing nucleoside triphosphate hydrolases"/>
    <property type="match status" value="1"/>
</dbReference>
<dbReference type="Gramene" id="FCD_00028299-RA">
    <property type="protein sequence ID" value="FCD_00028299-RA:cds"/>
    <property type="gene ID" value="FCD_00028299"/>
</dbReference>
<reference evidence="4" key="1">
    <citation type="submission" date="2023-07" db="EMBL/GenBank/DDBJ databases">
        <title>draft genome sequence of fig (Ficus carica).</title>
        <authorList>
            <person name="Takahashi T."/>
            <person name="Nishimura K."/>
        </authorList>
    </citation>
    <scope>NUCLEOTIDE SEQUENCE</scope>
</reference>
<dbReference type="Gene3D" id="3.40.50.300">
    <property type="entry name" value="P-loop containing nucleotide triphosphate hydrolases"/>
    <property type="match status" value="1"/>
</dbReference>
<keyword evidence="2" id="KW-0813">Transport</keyword>
<sequence length="134" mass="14258">MASVFHPYSFQRNEKFADSGRSTASSSVEITTIVETETANLVKCGRSTSDAVETLPTEGGVFITWEDLWVTVSSGKKSGKSILQGLTGYAKPGELLAIMGPSGSGKSTLLDALAEPWLKVRPKVAALLIAYCLM</sequence>
<feature type="domain" description="ABC transporter" evidence="3">
    <location>
        <begin position="83"/>
        <end position="114"/>
    </location>
</feature>
<evidence type="ECO:0000313" key="4">
    <source>
        <dbReference type="EMBL" id="GMN58921.1"/>
    </source>
</evidence>
<dbReference type="GO" id="GO:0005524">
    <property type="term" value="F:ATP binding"/>
    <property type="evidence" value="ECO:0007669"/>
    <property type="project" value="InterPro"/>
</dbReference>
<proteinExistence type="inferred from homology"/>
<dbReference type="PANTHER" id="PTHR48042">
    <property type="entry name" value="ABC TRANSPORTER G FAMILY MEMBER 11"/>
    <property type="match status" value="1"/>
</dbReference>
<keyword evidence="5" id="KW-1185">Reference proteome</keyword>
<dbReference type="Proteomes" id="UP001187192">
    <property type="component" value="Unassembled WGS sequence"/>
</dbReference>
<evidence type="ECO:0000256" key="1">
    <source>
        <dbReference type="ARBA" id="ARBA00005814"/>
    </source>
</evidence>
<accession>A0AA88DP01</accession>
<dbReference type="Pfam" id="PF00005">
    <property type="entry name" value="ABC_tran"/>
    <property type="match status" value="1"/>
</dbReference>
<evidence type="ECO:0000256" key="2">
    <source>
        <dbReference type="ARBA" id="ARBA00022448"/>
    </source>
</evidence>
<dbReference type="InterPro" id="IPR027417">
    <property type="entry name" value="P-loop_NTPase"/>
</dbReference>
<protein>
    <recommendedName>
        <fullName evidence="3">ABC transporter domain-containing protein</fullName>
    </recommendedName>
</protein>
<dbReference type="InterPro" id="IPR003439">
    <property type="entry name" value="ABC_transporter-like_ATP-bd"/>
</dbReference>
<comment type="similarity">
    <text evidence="1">Belongs to the ABC transporter superfamily. ABCG family. Eye pigment precursor importer (TC 3.A.1.204) subfamily.</text>
</comment>
<dbReference type="EMBL" id="BTGU01000082">
    <property type="protein sequence ID" value="GMN58921.1"/>
    <property type="molecule type" value="Genomic_DNA"/>
</dbReference>
<dbReference type="GO" id="GO:0016887">
    <property type="term" value="F:ATP hydrolysis activity"/>
    <property type="evidence" value="ECO:0007669"/>
    <property type="project" value="InterPro"/>
</dbReference>
<organism evidence="4 5">
    <name type="scientific">Ficus carica</name>
    <name type="common">Common fig</name>
    <dbReference type="NCBI Taxonomy" id="3494"/>
    <lineage>
        <taxon>Eukaryota</taxon>
        <taxon>Viridiplantae</taxon>
        <taxon>Streptophyta</taxon>
        <taxon>Embryophyta</taxon>
        <taxon>Tracheophyta</taxon>
        <taxon>Spermatophyta</taxon>
        <taxon>Magnoliopsida</taxon>
        <taxon>eudicotyledons</taxon>
        <taxon>Gunneridae</taxon>
        <taxon>Pentapetalae</taxon>
        <taxon>rosids</taxon>
        <taxon>fabids</taxon>
        <taxon>Rosales</taxon>
        <taxon>Moraceae</taxon>
        <taxon>Ficeae</taxon>
        <taxon>Ficus</taxon>
    </lineage>
</organism>
<dbReference type="PANTHER" id="PTHR48042:SF1">
    <property type="entry name" value="ABC TRANSPORTER G FAMILY MEMBER 11-LIKE"/>
    <property type="match status" value="1"/>
</dbReference>
<name>A0AA88DP01_FICCA</name>
<evidence type="ECO:0000313" key="5">
    <source>
        <dbReference type="Proteomes" id="UP001187192"/>
    </source>
</evidence>
<dbReference type="AlphaFoldDB" id="A0AA88DP01"/>